<reference evidence="2" key="2">
    <citation type="journal article" date="2018" name="ISME J.">
        <title>A dynamic microbial community with high functional redundancy inhabits the cold, oxic subseafloor aquifer.</title>
        <authorList>
            <person name="Tully B.J."/>
            <person name="Wheat C.G."/>
            <person name="Glazer B.T."/>
            <person name="Huber J.A."/>
        </authorList>
    </citation>
    <scope>NUCLEOTIDE SEQUENCE</scope>
    <source>
        <strain evidence="2">NORP83</strain>
    </source>
</reference>
<evidence type="ECO:0000313" key="2">
    <source>
        <dbReference type="EMBL" id="PCI96737.1"/>
    </source>
</evidence>
<reference key="1">
    <citation type="submission" date="2017-08" db="EMBL/GenBank/DDBJ databases">
        <title>A dynamic microbial community with high functional redundancy inhabits the cold, oxic subseafloor aquifer.</title>
        <authorList>
            <person name="Tully B.J."/>
            <person name="Wheat C.G."/>
            <person name="Glazer B.T."/>
            <person name="Huber J.A."/>
        </authorList>
    </citation>
    <scope>NUCLEOTIDE SEQUENCE [LARGE SCALE GENOMIC DNA]</scope>
</reference>
<protein>
    <submittedName>
        <fullName evidence="2">Uncharacterized protein</fullName>
    </submittedName>
</protein>
<comment type="caution">
    <text evidence="2">The sequence shown here is derived from an EMBL/GenBank/DDBJ whole genome shotgun (WGS) entry which is preliminary data.</text>
</comment>
<organism evidence="2">
    <name type="scientific">OCS116 cluster bacterium</name>
    <dbReference type="NCBI Taxonomy" id="2030921"/>
    <lineage>
        <taxon>Bacteria</taxon>
        <taxon>Pseudomonadati</taxon>
        <taxon>Pseudomonadota</taxon>
        <taxon>Alphaproteobacteria</taxon>
        <taxon>OCS116 cluster</taxon>
    </lineage>
</organism>
<feature type="transmembrane region" description="Helical" evidence="1">
    <location>
        <begin position="12"/>
        <end position="34"/>
    </location>
</feature>
<keyword evidence="1" id="KW-0812">Transmembrane</keyword>
<gene>
    <name evidence="2" type="ORF">COB13_17165</name>
</gene>
<name>A0A2A4YR11_9PROT</name>
<keyword evidence="1" id="KW-0472">Membrane</keyword>
<dbReference type="EMBL" id="NVUS01000039">
    <property type="protein sequence ID" value="PCI96737.1"/>
    <property type="molecule type" value="Genomic_DNA"/>
</dbReference>
<feature type="transmembrane region" description="Helical" evidence="1">
    <location>
        <begin position="54"/>
        <end position="73"/>
    </location>
</feature>
<dbReference type="AlphaFoldDB" id="A0A2A4YR11"/>
<keyword evidence="1" id="KW-1133">Transmembrane helix</keyword>
<evidence type="ECO:0000256" key="1">
    <source>
        <dbReference type="SAM" id="Phobius"/>
    </source>
</evidence>
<sequence length="130" mass="14851">MNYQKIVRTSAVYDLVITTPFMFPPIALGIIGMASQFGEAIGLKTAMNITADNLIWISLMATVVTLWSILRVISPERRFGLYDGFGRLSFSFWFLFYPLVYGTSELSYLFLGPELIWAVVQLWGYWKTKS</sequence>
<accession>A0A2A4YR11</accession>
<proteinExistence type="predicted"/>